<dbReference type="OrthoDB" id="9814807at2"/>
<feature type="domain" description="Acyltransferase 3" evidence="2">
    <location>
        <begin position="37"/>
        <end position="363"/>
    </location>
</feature>
<dbReference type="InterPro" id="IPR002656">
    <property type="entry name" value="Acyl_transf_3_dom"/>
</dbReference>
<dbReference type="AlphaFoldDB" id="A0A1M6ZSQ5"/>
<dbReference type="Proteomes" id="UP000093508">
    <property type="component" value="Unassembled WGS sequence"/>
</dbReference>
<gene>
    <name evidence="3" type="ORF">BBH99_14910</name>
    <name evidence="4" type="ORF">SAMN05444407_103355</name>
</gene>
<keyword evidence="4" id="KW-0378">Hydrolase</keyword>
<keyword evidence="1" id="KW-0472">Membrane</keyword>
<dbReference type="STRING" id="1423959.SAMN05444407_103355"/>
<dbReference type="GO" id="GO:0016747">
    <property type="term" value="F:acyltransferase activity, transferring groups other than amino-acyl groups"/>
    <property type="evidence" value="ECO:0007669"/>
    <property type="project" value="InterPro"/>
</dbReference>
<feature type="transmembrane region" description="Helical" evidence="1">
    <location>
        <begin position="120"/>
        <end position="143"/>
    </location>
</feature>
<feature type="transmembrane region" description="Helical" evidence="1">
    <location>
        <begin position="229"/>
        <end position="248"/>
    </location>
</feature>
<keyword evidence="4" id="KW-0012">Acyltransferase</keyword>
<dbReference type="EMBL" id="MAYF01000361">
    <property type="protein sequence ID" value="OCA69192.1"/>
    <property type="molecule type" value="Genomic_DNA"/>
</dbReference>
<dbReference type="RefSeq" id="WP_066700437.1">
    <property type="nucleotide sequence ID" value="NZ_FRBM01000003.1"/>
</dbReference>
<accession>A0A1M6ZSQ5</accession>
<name>A0A1M6ZSQ5_9FLAO</name>
<feature type="transmembrane region" description="Helical" evidence="1">
    <location>
        <begin position="314"/>
        <end position="333"/>
    </location>
</feature>
<keyword evidence="4" id="KW-0808">Transferase</keyword>
<keyword evidence="1" id="KW-0812">Transmembrane</keyword>
<dbReference type="Pfam" id="PF01757">
    <property type="entry name" value="Acyl_transf_3"/>
    <property type="match status" value="1"/>
</dbReference>
<evidence type="ECO:0000313" key="5">
    <source>
        <dbReference type="Proteomes" id="UP000093508"/>
    </source>
</evidence>
<evidence type="ECO:0000256" key="1">
    <source>
        <dbReference type="SAM" id="Phobius"/>
    </source>
</evidence>
<dbReference type="Proteomes" id="UP000184069">
    <property type="component" value="Unassembled WGS sequence"/>
</dbReference>
<feature type="transmembrane region" description="Helical" evidence="1">
    <location>
        <begin position="176"/>
        <end position="195"/>
    </location>
</feature>
<sequence>MSIDSYLFILICYSSIFISGFFISRIVNFKTATNRFESIDGFRGLLATGVFIHHSIIWKNYLNTNIWELPKNHLAVHLGESSVAFFFMITSFLFTNKLLKSGSQNLVFWRNLLYSRIFRLFPLYFCVVTICIFFALAIDHFILNSTLYVFLAQCLKWYMFNIKGKVIIGQTYNIDFMLAGVVWSLPYEWLFYFTLPIIGTLMLKNKNVISIIVSVLFILVYINHNTIRLTHMISFLGGMIPAIIHYFYPNIKLSNKLYSIAAIFCLIIGLSFDSSSRNYFSKTFLIIAFTIIALGNNLFGFLKINFLKFLGEISYSTYLIHGILLFTTFYFIGFDNIKTLNGATYMFLMFIIAIFLNIICSFTFYLIEKPFINLYYKIISKKPFRIRKTISE</sequence>
<feature type="transmembrane region" description="Helical" evidence="1">
    <location>
        <begin position="82"/>
        <end position="99"/>
    </location>
</feature>
<keyword evidence="5" id="KW-1185">Reference proteome</keyword>
<evidence type="ECO:0000259" key="2">
    <source>
        <dbReference type="Pfam" id="PF01757"/>
    </source>
</evidence>
<reference evidence="4 6" key="2">
    <citation type="submission" date="2016-11" db="EMBL/GenBank/DDBJ databases">
        <authorList>
            <person name="Jaros S."/>
            <person name="Januszkiewicz K."/>
            <person name="Wedrychowicz H."/>
        </authorList>
    </citation>
    <scope>NUCLEOTIDE SEQUENCE [LARGE SCALE GENOMIC DNA]</scope>
    <source>
        <strain evidence="4 6">DSM 27621</strain>
    </source>
</reference>
<evidence type="ECO:0000313" key="3">
    <source>
        <dbReference type="EMBL" id="OCA69192.1"/>
    </source>
</evidence>
<protein>
    <submittedName>
        <fullName evidence="4">Peptidoglycan/LPS O-acetylase OafA/YrhL, contains acyltransferase and SGNH-hydrolase domains</fullName>
    </submittedName>
</protein>
<feature type="transmembrane region" description="Helical" evidence="1">
    <location>
        <begin position="6"/>
        <end position="23"/>
    </location>
</feature>
<dbReference type="InterPro" id="IPR050879">
    <property type="entry name" value="Acyltransferase_3"/>
</dbReference>
<dbReference type="GO" id="GO:0000271">
    <property type="term" value="P:polysaccharide biosynthetic process"/>
    <property type="evidence" value="ECO:0007669"/>
    <property type="project" value="TreeGrafter"/>
</dbReference>
<dbReference type="GO" id="GO:0016020">
    <property type="term" value="C:membrane"/>
    <property type="evidence" value="ECO:0007669"/>
    <property type="project" value="TreeGrafter"/>
</dbReference>
<organism evidence="4 6">
    <name type="scientific">Chryseobacterium contaminans</name>
    <dbReference type="NCBI Taxonomy" id="1423959"/>
    <lineage>
        <taxon>Bacteria</taxon>
        <taxon>Pseudomonadati</taxon>
        <taxon>Bacteroidota</taxon>
        <taxon>Flavobacteriia</taxon>
        <taxon>Flavobacteriales</taxon>
        <taxon>Weeksellaceae</taxon>
        <taxon>Chryseobacterium group</taxon>
        <taxon>Chryseobacterium</taxon>
    </lineage>
</organism>
<keyword evidence="1" id="KW-1133">Transmembrane helix</keyword>
<evidence type="ECO:0000313" key="6">
    <source>
        <dbReference type="Proteomes" id="UP000184069"/>
    </source>
</evidence>
<proteinExistence type="predicted"/>
<dbReference type="PANTHER" id="PTHR23028:SF53">
    <property type="entry name" value="ACYL_TRANSF_3 DOMAIN-CONTAINING PROTEIN"/>
    <property type="match status" value="1"/>
</dbReference>
<reference evidence="3 5" key="1">
    <citation type="submission" date="2016-07" db="EMBL/GenBank/DDBJ databases">
        <authorList>
            <person name="Jeong J.-J."/>
            <person name="Kim D.W."/>
            <person name="Sang M.K."/>
            <person name="Choi I.-G."/>
            <person name="Kim K.D."/>
        </authorList>
    </citation>
    <scope>NUCLEOTIDE SEQUENCE [LARGE SCALE GENOMIC DNA]</scope>
    <source>
        <strain evidence="3 5">C-26</strain>
    </source>
</reference>
<evidence type="ECO:0000313" key="4">
    <source>
        <dbReference type="EMBL" id="SHL33466.1"/>
    </source>
</evidence>
<dbReference type="EMBL" id="FRBM01000003">
    <property type="protein sequence ID" value="SHL33466.1"/>
    <property type="molecule type" value="Genomic_DNA"/>
</dbReference>
<feature type="transmembrane region" description="Helical" evidence="1">
    <location>
        <begin position="284"/>
        <end position="302"/>
    </location>
</feature>
<feature type="transmembrane region" description="Helical" evidence="1">
    <location>
        <begin position="255"/>
        <end position="272"/>
    </location>
</feature>
<feature type="transmembrane region" description="Helical" evidence="1">
    <location>
        <begin position="44"/>
        <end position="62"/>
    </location>
</feature>
<dbReference type="GO" id="GO:0016787">
    <property type="term" value="F:hydrolase activity"/>
    <property type="evidence" value="ECO:0007669"/>
    <property type="project" value="UniProtKB-KW"/>
</dbReference>
<feature type="transmembrane region" description="Helical" evidence="1">
    <location>
        <begin position="345"/>
        <end position="367"/>
    </location>
</feature>
<dbReference type="PANTHER" id="PTHR23028">
    <property type="entry name" value="ACETYLTRANSFERASE"/>
    <property type="match status" value="1"/>
</dbReference>
<feature type="transmembrane region" description="Helical" evidence="1">
    <location>
        <begin position="207"/>
        <end position="223"/>
    </location>
</feature>